<evidence type="ECO:0000259" key="1">
    <source>
        <dbReference type="Pfam" id="PF01636"/>
    </source>
</evidence>
<feature type="domain" description="Aminoglycoside phosphotransferase" evidence="1">
    <location>
        <begin position="30"/>
        <end position="230"/>
    </location>
</feature>
<reference evidence="3" key="1">
    <citation type="journal article" date="2018" name="Science">
        <title>A primordial and reversible TCA cycle in a facultatively chemolithoautotrophic thermophile.</title>
        <authorList>
            <person name="Nunoura T."/>
            <person name="Chikaraishi Y."/>
            <person name="Izaki R."/>
            <person name="Suwa T."/>
            <person name="Sato T."/>
            <person name="Harada T."/>
            <person name="Mori K."/>
            <person name="Kato Y."/>
            <person name="Miyazaki M."/>
            <person name="Shimamura S."/>
            <person name="Yanagawa K."/>
            <person name="Shuto A."/>
            <person name="Ohkouchi N."/>
            <person name="Fujita N."/>
            <person name="Takaki Y."/>
            <person name="Atomi H."/>
            <person name="Takai K."/>
        </authorList>
    </citation>
    <scope>NUCLEOTIDE SEQUENCE [LARGE SCALE GENOMIC DNA]</scope>
    <source>
        <strain evidence="3">DSM 17441 / JCM 13301 / NBRC 103674 / ABI70S6</strain>
    </source>
</reference>
<dbReference type="Proteomes" id="UP000063234">
    <property type="component" value="Chromosome"/>
</dbReference>
<dbReference type="InterPro" id="IPR011009">
    <property type="entry name" value="Kinase-like_dom_sf"/>
</dbReference>
<dbReference type="InterPro" id="IPR002575">
    <property type="entry name" value="Aminoglycoside_PTrfase"/>
</dbReference>
<dbReference type="SUPFAM" id="SSF56112">
    <property type="entry name" value="Protein kinase-like (PK-like)"/>
    <property type="match status" value="1"/>
</dbReference>
<organism evidence="2 3">
    <name type="scientific">Thermosulfidibacter takaii (strain DSM 17441 / JCM 13301 / NBRC 103674 / ABI70S6)</name>
    <dbReference type="NCBI Taxonomy" id="1298851"/>
    <lineage>
        <taxon>Bacteria</taxon>
        <taxon>Pseudomonadati</taxon>
        <taxon>Thermosulfidibacterota</taxon>
        <taxon>Thermosulfidibacteria</taxon>
        <taxon>Thermosulfidibacterales</taxon>
        <taxon>Thermosulfidibacteraceae</taxon>
    </lineage>
</organism>
<accession>A0A0S3QV11</accession>
<evidence type="ECO:0000313" key="3">
    <source>
        <dbReference type="Proteomes" id="UP000063234"/>
    </source>
</evidence>
<dbReference type="Pfam" id="PF01636">
    <property type="entry name" value="APH"/>
    <property type="match status" value="1"/>
</dbReference>
<proteinExistence type="predicted"/>
<keyword evidence="3" id="KW-1185">Reference proteome</keyword>
<dbReference type="KEGG" id="ttk:TST_1373"/>
<protein>
    <recommendedName>
        <fullName evidence="1">Aminoglycoside phosphotransferase domain-containing protein</fullName>
    </recommendedName>
</protein>
<dbReference type="EMBL" id="AP013035">
    <property type="protein sequence ID" value="BAT72160.1"/>
    <property type="molecule type" value="Genomic_DNA"/>
</dbReference>
<dbReference type="STRING" id="1298851.TST_1373"/>
<dbReference type="RefSeq" id="WP_068550147.1">
    <property type="nucleotide sequence ID" value="NZ_AP013035.1"/>
</dbReference>
<evidence type="ECO:0000313" key="2">
    <source>
        <dbReference type="EMBL" id="BAT72160.1"/>
    </source>
</evidence>
<gene>
    <name evidence="2" type="ORF">TST_1373</name>
</gene>
<dbReference type="OrthoDB" id="179763at2"/>
<name>A0A0S3QV11_THET7</name>
<sequence>MKMHNLRQRYLKTAKDMCVDSGYNVTVIDPASQGKKGLVFFVDTDRGNFVLRLYSNPFYYLKTSKILSRIYPSGIAVEIVRQAWHFQVRPLVFAFILEERLKPLQNIESEEAYDFFYRLGRLHGYNLLRNKSSFTLLWRKWLKKTKGSVGFIVEFMPEKQQLLKNVLSKLVDFAPSPVLSLCHRDIAPSNMGLKGSKLYLFDWDRASLFFPLYELSQALHFMRRFGETEKAVKFYLEGSGLEEGYVIKELRFFQAMFAISKVKKLIKRGKFKNRDIDYLLSRLENLTR</sequence>
<dbReference type="AlphaFoldDB" id="A0A0S3QV11"/>
<dbReference type="Gene3D" id="3.90.1200.10">
    <property type="match status" value="1"/>
</dbReference>